<evidence type="ECO:0000256" key="1">
    <source>
        <dbReference type="SAM" id="Phobius"/>
    </source>
</evidence>
<keyword evidence="1" id="KW-0812">Transmembrane</keyword>
<reference evidence="2 3" key="1">
    <citation type="journal article" date="2018" name="J. Allergy Clin. Immunol.">
        <title>High-quality assembly of Dermatophagoides pteronyssinus genome and transcriptome reveals a wide range of novel allergens.</title>
        <authorList>
            <person name="Liu X.Y."/>
            <person name="Yang K.Y."/>
            <person name="Wang M.Q."/>
            <person name="Kwok J.S."/>
            <person name="Zeng X."/>
            <person name="Yang Z."/>
            <person name="Xiao X.J."/>
            <person name="Lau C.P."/>
            <person name="Li Y."/>
            <person name="Huang Z.M."/>
            <person name="Ba J.G."/>
            <person name="Yim A.K."/>
            <person name="Ouyang C.Y."/>
            <person name="Ngai S.M."/>
            <person name="Chan T.F."/>
            <person name="Leung E.L."/>
            <person name="Liu L."/>
            <person name="Liu Z.G."/>
            <person name="Tsui S.K."/>
        </authorList>
    </citation>
    <scope>NUCLEOTIDE SEQUENCE [LARGE SCALE GENOMIC DNA]</scope>
    <source>
        <strain evidence="2">Derp</strain>
    </source>
</reference>
<keyword evidence="1" id="KW-1133">Transmembrane helix</keyword>
<evidence type="ECO:0000313" key="2">
    <source>
        <dbReference type="EMBL" id="KAH9415595.1"/>
    </source>
</evidence>
<keyword evidence="3" id="KW-1185">Reference proteome</keyword>
<dbReference type="Proteomes" id="UP000887458">
    <property type="component" value="Unassembled WGS sequence"/>
</dbReference>
<dbReference type="EMBL" id="NJHN03000095">
    <property type="protein sequence ID" value="KAH9415595.1"/>
    <property type="molecule type" value="Genomic_DNA"/>
</dbReference>
<sequence>MNSPCGETVQQTKSPPSATAFVNVRTICPDMFIMLIVLLRVQIRKCSGVFGINCMVFTAISIVADPDIAVDLYELTHSAFLRFHILTVPSELPLIT</sequence>
<name>A0ABQ8IZ56_DERPT</name>
<feature type="transmembrane region" description="Helical" evidence="1">
    <location>
        <begin position="46"/>
        <end position="64"/>
    </location>
</feature>
<feature type="transmembrane region" description="Helical" evidence="1">
    <location>
        <begin position="20"/>
        <end position="39"/>
    </location>
</feature>
<protein>
    <submittedName>
        <fullName evidence="2">Uncharacterized protein</fullName>
    </submittedName>
</protein>
<comment type="caution">
    <text evidence="2">The sequence shown here is derived from an EMBL/GenBank/DDBJ whole genome shotgun (WGS) entry which is preliminary data.</text>
</comment>
<organism evidence="2 3">
    <name type="scientific">Dermatophagoides pteronyssinus</name>
    <name type="common">European house dust mite</name>
    <dbReference type="NCBI Taxonomy" id="6956"/>
    <lineage>
        <taxon>Eukaryota</taxon>
        <taxon>Metazoa</taxon>
        <taxon>Ecdysozoa</taxon>
        <taxon>Arthropoda</taxon>
        <taxon>Chelicerata</taxon>
        <taxon>Arachnida</taxon>
        <taxon>Acari</taxon>
        <taxon>Acariformes</taxon>
        <taxon>Sarcoptiformes</taxon>
        <taxon>Astigmata</taxon>
        <taxon>Psoroptidia</taxon>
        <taxon>Analgoidea</taxon>
        <taxon>Pyroglyphidae</taxon>
        <taxon>Dermatophagoidinae</taxon>
        <taxon>Dermatophagoides</taxon>
    </lineage>
</organism>
<keyword evidence="1" id="KW-0472">Membrane</keyword>
<gene>
    <name evidence="2" type="ORF">DERP_000082</name>
</gene>
<proteinExistence type="predicted"/>
<reference evidence="2 3" key="2">
    <citation type="journal article" date="2022" name="Mol. Biol. Evol.">
        <title>Comparative Genomics Reveals Insights into the Divergent Evolution of Astigmatic Mites and Household Pest Adaptations.</title>
        <authorList>
            <person name="Xiong Q."/>
            <person name="Wan A.T."/>
            <person name="Liu X."/>
            <person name="Fung C.S."/>
            <person name="Xiao X."/>
            <person name="Malainual N."/>
            <person name="Hou J."/>
            <person name="Wang L."/>
            <person name="Wang M."/>
            <person name="Yang K.Y."/>
            <person name="Cui Y."/>
            <person name="Leung E.L."/>
            <person name="Nong W."/>
            <person name="Shin S.K."/>
            <person name="Au S.W."/>
            <person name="Jeong K.Y."/>
            <person name="Chew F.T."/>
            <person name="Hui J.H."/>
            <person name="Leung T.F."/>
            <person name="Tungtrongchitr A."/>
            <person name="Zhong N."/>
            <person name="Liu Z."/>
            <person name="Tsui S.K."/>
        </authorList>
    </citation>
    <scope>NUCLEOTIDE SEQUENCE [LARGE SCALE GENOMIC DNA]</scope>
    <source>
        <strain evidence="2">Derp</strain>
    </source>
</reference>
<accession>A0ABQ8IZ56</accession>
<evidence type="ECO:0000313" key="3">
    <source>
        <dbReference type="Proteomes" id="UP000887458"/>
    </source>
</evidence>